<dbReference type="InterPro" id="IPR011990">
    <property type="entry name" value="TPR-like_helical_dom_sf"/>
</dbReference>
<dbReference type="OrthoDB" id="6437329at2759"/>
<dbReference type="InterPro" id="IPR036770">
    <property type="entry name" value="Ankyrin_rpt-contain_sf"/>
</dbReference>
<dbReference type="GO" id="GO:0090729">
    <property type="term" value="F:toxin activity"/>
    <property type="evidence" value="ECO:0007669"/>
    <property type="project" value="UniProtKB-KW"/>
</dbReference>
<dbReference type="PROSITE" id="PS50297">
    <property type="entry name" value="ANK_REP_REGION"/>
    <property type="match status" value="12"/>
</dbReference>
<comment type="caution">
    <text evidence="17">The sequence shown here is derived from an EMBL/GenBank/DDBJ whole genome shotgun (WGS) entry which is preliminary data.</text>
</comment>
<dbReference type="GO" id="GO:0044218">
    <property type="term" value="C:other organism cell membrane"/>
    <property type="evidence" value="ECO:0007669"/>
    <property type="project" value="UniProtKB-KW"/>
</dbReference>
<feature type="repeat" description="ANK" evidence="16">
    <location>
        <begin position="409"/>
        <end position="441"/>
    </location>
</feature>
<evidence type="ECO:0000256" key="1">
    <source>
        <dbReference type="ARBA" id="ARBA00004175"/>
    </source>
</evidence>
<dbReference type="Gene3D" id="1.25.40.20">
    <property type="entry name" value="Ankyrin repeat-containing domain"/>
    <property type="match status" value="5"/>
</dbReference>
<evidence type="ECO:0000256" key="2">
    <source>
        <dbReference type="ARBA" id="ARBA00004613"/>
    </source>
</evidence>
<feature type="repeat" description="ANK" evidence="16">
    <location>
        <begin position="152"/>
        <end position="184"/>
    </location>
</feature>
<name>A0A4Y2KBY0_ARAVE</name>
<dbReference type="AlphaFoldDB" id="A0A4Y2KBY0"/>
<keyword evidence="3" id="KW-0268">Exocytosis</keyword>
<dbReference type="Gene3D" id="1.25.40.10">
    <property type="entry name" value="Tetratricopeptide repeat domain"/>
    <property type="match status" value="2"/>
</dbReference>
<evidence type="ECO:0000256" key="6">
    <source>
        <dbReference type="ARBA" id="ARBA00022656"/>
    </source>
</evidence>
<evidence type="ECO:0000256" key="9">
    <source>
        <dbReference type="ARBA" id="ARBA00023028"/>
    </source>
</evidence>
<evidence type="ECO:0000256" key="10">
    <source>
        <dbReference type="ARBA" id="ARBA00023043"/>
    </source>
</evidence>
<dbReference type="SUPFAM" id="SSF48452">
    <property type="entry name" value="TPR-like"/>
    <property type="match status" value="2"/>
</dbReference>
<evidence type="ECO:0000256" key="8">
    <source>
        <dbReference type="ARBA" id="ARBA00022737"/>
    </source>
</evidence>
<feature type="repeat" description="ANK" evidence="16">
    <location>
        <begin position="723"/>
        <end position="755"/>
    </location>
</feature>
<keyword evidence="7" id="KW-0528">Neurotoxin</keyword>
<dbReference type="PROSITE" id="PS50088">
    <property type="entry name" value="ANK_REPEAT"/>
    <property type="match status" value="13"/>
</dbReference>
<gene>
    <name evidence="17" type="primary">Ankrd28</name>
    <name evidence="17" type="ORF">AVEN_204389_1</name>
</gene>
<feature type="repeat" description="ANK" evidence="16">
    <location>
        <begin position="509"/>
        <end position="541"/>
    </location>
</feature>
<dbReference type="Pfam" id="PF00023">
    <property type="entry name" value="Ank"/>
    <property type="match status" value="2"/>
</dbReference>
<evidence type="ECO:0000256" key="16">
    <source>
        <dbReference type="PROSITE-ProRule" id="PRU00023"/>
    </source>
</evidence>
<evidence type="ECO:0000256" key="3">
    <source>
        <dbReference type="ARBA" id="ARBA00022483"/>
    </source>
</evidence>
<keyword evidence="9" id="KW-0638">Presynaptic neurotoxin</keyword>
<dbReference type="PANTHER" id="PTHR24198">
    <property type="entry name" value="ANKYRIN REPEAT AND PROTEIN KINASE DOMAIN-CONTAINING PROTEIN"/>
    <property type="match status" value="1"/>
</dbReference>
<dbReference type="Pfam" id="PF13374">
    <property type="entry name" value="TPR_10"/>
    <property type="match status" value="1"/>
</dbReference>
<organism evidence="17 18">
    <name type="scientific">Araneus ventricosus</name>
    <name type="common">Orbweaver spider</name>
    <name type="synonym">Epeira ventricosa</name>
    <dbReference type="NCBI Taxonomy" id="182803"/>
    <lineage>
        <taxon>Eukaryota</taxon>
        <taxon>Metazoa</taxon>
        <taxon>Ecdysozoa</taxon>
        <taxon>Arthropoda</taxon>
        <taxon>Chelicerata</taxon>
        <taxon>Arachnida</taxon>
        <taxon>Araneae</taxon>
        <taxon>Araneomorphae</taxon>
        <taxon>Entelegynae</taxon>
        <taxon>Araneoidea</taxon>
        <taxon>Araneidae</taxon>
        <taxon>Araneus</taxon>
    </lineage>
</organism>
<evidence type="ECO:0000313" key="17">
    <source>
        <dbReference type="EMBL" id="GBM99861.1"/>
    </source>
</evidence>
<keyword evidence="18" id="KW-1185">Reference proteome</keyword>
<reference evidence="17 18" key="1">
    <citation type="journal article" date="2019" name="Sci. Rep.">
        <title>Orb-weaving spider Araneus ventricosus genome elucidates the spidroin gene catalogue.</title>
        <authorList>
            <person name="Kono N."/>
            <person name="Nakamura H."/>
            <person name="Ohtoshi R."/>
            <person name="Moran D.A.P."/>
            <person name="Shinohara A."/>
            <person name="Yoshida Y."/>
            <person name="Fujiwara M."/>
            <person name="Mori M."/>
            <person name="Tomita M."/>
            <person name="Arakawa K."/>
        </authorList>
    </citation>
    <scope>NUCLEOTIDE SEQUENCE [LARGE SCALE GENOMIC DNA]</scope>
</reference>
<feature type="repeat" description="ANK" evidence="16">
    <location>
        <begin position="248"/>
        <end position="280"/>
    </location>
</feature>
<accession>A0A4Y2KBY0</accession>
<dbReference type="GO" id="GO:0005576">
    <property type="term" value="C:extracellular region"/>
    <property type="evidence" value="ECO:0007669"/>
    <property type="project" value="UniProtKB-SubCell"/>
</dbReference>
<dbReference type="GO" id="GO:0006887">
    <property type="term" value="P:exocytosis"/>
    <property type="evidence" value="ECO:0007669"/>
    <property type="project" value="UniProtKB-KW"/>
</dbReference>
<dbReference type="InterPro" id="IPR002110">
    <property type="entry name" value="Ankyrin_rpt"/>
</dbReference>
<evidence type="ECO:0000256" key="13">
    <source>
        <dbReference type="ARBA" id="ARBA00049657"/>
    </source>
</evidence>
<comment type="subunit">
    <text evidence="14">Homotetramer in membranes.</text>
</comment>
<proteinExistence type="inferred from homology"/>
<evidence type="ECO:0000256" key="5">
    <source>
        <dbReference type="ARBA" id="ARBA00022537"/>
    </source>
</evidence>
<comment type="subcellular location">
    <subcellularLocation>
        <location evidence="2">Secreted</location>
    </subcellularLocation>
    <subcellularLocation>
        <location evidence="1">Target cell membrane</location>
    </subcellularLocation>
</comment>
<feature type="repeat" description="ANK" evidence="16">
    <location>
        <begin position="281"/>
        <end position="313"/>
    </location>
</feature>
<feature type="repeat" description="ANK" evidence="16">
    <location>
        <begin position="185"/>
        <end position="217"/>
    </location>
</feature>
<evidence type="ECO:0000256" key="14">
    <source>
        <dbReference type="ARBA" id="ARBA00049715"/>
    </source>
</evidence>
<dbReference type="EMBL" id="BGPR01004454">
    <property type="protein sequence ID" value="GBM99861.1"/>
    <property type="molecule type" value="Genomic_DNA"/>
</dbReference>
<keyword evidence="8" id="KW-0677">Repeat</keyword>
<feature type="repeat" description="ANK" evidence="16">
    <location>
        <begin position="690"/>
        <end position="722"/>
    </location>
</feature>
<dbReference type="GO" id="GO:0044231">
    <property type="term" value="C:host cell presynaptic membrane"/>
    <property type="evidence" value="ECO:0007669"/>
    <property type="project" value="UniProtKB-KW"/>
</dbReference>
<dbReference type="Proteomes" id="UP000499080">
    <property type="component" value="Unassembled WGS sequence"/>
</dbReference>
<evidence type="ECO:0000256" key="11">
    <source>
        <dbReference type="ARBA" id="ARBA00023136"/>
    </source>
</evidence>
<evidence type="ECO:0000256" key="15">
    <source>
        <dbReference type="ARBA" id="ARBA00049811"/>
    </source>
</evidence>
<dbReference type="PRINTS" id="PR01415">
    <property type="entry name" value="ANKYRIN"/>
</dbReference>
<evidence type="ECO:0000313" key="18">
    <source>
        <dbReference type="Proteomes" id="UP000499080"/>
    </source>
</evidence>
<feature type="repeat" description="ANK" evidence="16">
    <location>
        <begin position="89"/>
        <end position="118"/>
    </location>
</feature>
<evidence type="ECO:0000256" key="7">
    <source>
        <dbReference type="ARBA" id="ARBA00022699"/>
    </source>
</evidence>
<keyword evidence="4" id="KW-0964">Secreted</keyword>
<feature type="repeat" description="ANK" evidence="16">
    <location>
        <begin position="442"/>
        <end position="474"/>
    </location>
</feature>
<keyword evidence="12" id="KW-1053">Target membrane</keyword>
<keyword evidence="10 16" id="KW-0040">ANK repeat</keyword>
<sequence>MEIVKYLISNHADVNARSETGDVPLHKAVRTGNKEILEFLLKHGAYVNVSNDNWYTPLMLASELGRALIAELLLHAGAQVNTRNYLVFSPLHLAAKKGHYNLVELLLKYNADVDCKYDDNATALHVSAFRGHTEIAKLLIEKGADINATDSADSTPLHVAADLGHKDIVDLLINNGADINCKNENGSTALHFAASGANRGIVESLLRKGADMRVIDEKGNTPLDHLIRMGLSDLLTPEGKDVNSSDLTGSTLLHVAAFFGDQLLVEHCIENGCDINARTNSGSTALHLAAQGSHPNMISFLLSKGMEIDAKDGNGETPLLLAAKCNCSESVEVLVSHDMNSCEYISDDKIEALRHSVESGYCDIVDILLQNYKFVICYKLKRKLLYAAVKKNLKHVVTTLLKRGFEINDDAKPLHVAVRHSHYHMAELLLTKGANPNLLDKDKCTPLDISVKLRDAEMIEILLSQKADIRMKSKFILSAAESAIRTNQLDIIELLLQMRVIKANAKGNSGYTFLHSAALSGALDVTKYLVAEGADINAKDKKNRKPVHIAAEKGFRDMVEFYLNSNDFGDELPELLLISADNGKASVCEFLLEKGVDVNACHMDEETALKSALVKDHKEVLSVLLHYGAYYNAHPTTLSKRTEDNDAALLLRKVEKVFTVVKNNASAKLKTLLKEASNSKYCIANPKCVINETVLHYASLNGYNGIVNILLKYNADPNARTKSGETPLHYAVKYSHFGIVKSLLSNGAMHNSISRAGKTPLDYATDREIRDFLLFLNSIFRQVQENDLSVLGNLRGEDEDTMRSVIRAKNQEGKTLIDVAHICDFSKIIDLQLLFEPNPEYDAMLAQNFFFVKRYTEAFLTWENLLNRRVKIFGADSLPVFNIKFRQAIIWREVGNPEKAMRLLREVHEARKKRLGEDHRQTLSTETDIADLLSKQGKTQEVLRICEKVRLKLKQKLEADDLFAITNELRICVELLNAMQLDKALKIIVELEEDCSQNEKISFMFTRVRFLKAEIFKMQGNYSEALELFKDTYYRRSIINPLNPDTIKALSAVADVLSLQKKYDESLEVWRKVLDIQKCYLPENHIDILKSEFSIGDVLLRQGKLVTPLKFFLSLEPRIAAFGPDSDLMKGKEAILDYIKEAFSSLGLQRTFERIQNDIRRTEQSHGD</sequence>
<feature type="repeat" description="ANK" evidence="16">
    <location>
        <begin position="119"/>
        <end position="151"/>
    </location>
</feature>
<dbReference type="PANTHER" id="PTHR24198:SF165">
    <property type="entry name" value="ANKYRIN REPEAT-CONTAINING PROTEIN-RELATED"/>
    <property type="match status" value="1"/>
</dbReference>
<keyword evidence="11" id="KW-0472">Membrane</keyword>
<evidence type="ECO:0000256" key="4">
    <source>
        <dbReference type="ARBA" id="ARBA00022525"/>
    </source>
</evidence>
<keyword evidence="6" id="KW-0800">Toxin</keyword>
<dbReference type="Pfam" id="PF12796">
    <property type="entry name" value="Ank_2"/>
    <property type="match status" value="7"/>
</dbReference>
<keyword evidence="5" id="KW-1052">Target cell membrane</keyword>
<dbReference type="SUPFAM" id="SSF48403">
    <property type="entry name" value="Ankyrin repeat"/>
    <property type="match status" value="2"/>
</dbReference>
<feature type="repeat" description="ANK" evidence="16">
    <location>
        <begin position="53"/>
        <end position="85"/>
    </location>
</feature>
<protein>
    <recommendedName>
        <fullName evidence="15">Alpha-latrotoxin</fullName>
    </recommendedName>
</protein>
<dbReference type="SMART" id="SM00248">
    <property type="entry name" value="ANK"/>
    <property type="match status" value="20"/>
</dbReference>
<evidence type="ECO:0000256" key="12">
    <source>
        <dbReference type="ARBA" id="ARBA00023298"/>
    </source>
</evidence>
<feature type="repeat" description="ANK" evidence="16">
    <location>
        <begin position="20"/>
        <end position="52"/>
    </location>
</feature>
<comment type="similarity">
    <text evidence="13">Belongs to the cationic peptide 01 (latrotoxin) family. 03 (alpha-latrotoxin) subfamily.</text>
</comment>